<dbReference type="HOGENOM" id="CLU_035361_5_0_1"/>
<sequence length="399" mass="44221">MAERMAEVELSSVVLHDAEPRSLLSQNYTQMACHLTDSQISIAEDDVETAMGIVHVHVQGNRSKPAIVTYHDIGLSGVTAFQGFFNHSEMQPLLKHFCVYHVTAPGQQDGALPLPQGLGFLGDASLMNNYQYPSMDHLAEMLLPVMQFYGMKRFIGFGVGAGANVLARFGLMHADKVEGLVLVNCSAGKSSWTEWGYQKLNAWHLKSGQLSAQVEEYLLWHWFGSKTMCENHDLMMVFSDYIKAINPQNLSHYIQSYIKRTDLGLVRETDPSKRAQTRNFKFPVMLVAGESSPHLDQVVQMNARLDPADSTWMKFECGGMVLEEAPDKMAEAFRLFLQGMGYVPSLSQTKIVGEHEAARRASMSAGFGSGSPARNAAPANFNQRRVSHPVTPNPEFAAC</sequence>
<evidence type="ECO:0000256" key="1">
    <source>
        <dbReference type="ARBA" id="ARBA00005598"/>
    </source>
</evidence>
<comment type="similarity">
    <text evidence="1">Belongs to the NDRG family.</text>
</comment>
<dbReference type="EMBL" id="KB292938">
    <property type="protein sequence ID" value="ELU16758.1"/>
    <property type="molecule type" value="Genomic_DNA"/>
</dbReference>
<dbReference type="EnsemblMetazoa" id="CapteT154459">
    <property type="protein sequence ID" value="CapteP154459"/>
    <property type="gene ID" value="CapteG154459"/>
</dbReference>
<dbReference type="AlphaFoldDB" id="R7VD58"/>
<dbReference type="STRING" id="283909.R7VD58"/>
<evidence type="ECO:0000313" key="4">
    <source>
        <dbReference type="Proteomes" id="UP000014760"/>
    </source>
</evidence>
<evidence type="ECO:0008006" key="5">
    <source>
        <dbReference type="Google" id="ProtNLM"/>
    </source>
</evidence>
<dbReference type="OMA" id="EHPPDFE"/>
<gene>
    <name evidence="2" type="ORF">CAPTEDRAFT_154459</name>
</gene>
<organism evidence="2">
    <name type="scientific">Capitella teleta</name>
    <name type="common">Polychaete worm</name>
    <dbReference type="NCBI Taxonomy" id="283909"/>
    <lineage>
        <taxon>Eukaryota</taxon>
        <taxon>Metazoa</taxon>
        <taxon>Spiralia</taxon>
        <taxon>Lophotrochozoa</taxon>
        <taxon>Annelida</taxon>
        <taxon>Polychaeta</taxon>
        <taxon>Sedentaria</taxon>
        <taxon>Scolecida</taxon>
        <taxon>Capitellidae</taxon>
        <taxon>Capitella</taxon>
    </lineage>
</organism>
<name>R7VD58_CAPTE</name>
<dbReference type="SUPFAM" id="SSF53474">
    <property type="entry name" value="alpha/beta-Hydrolases"/>
    <property type="match status" value="1"/>
</dbReference>
<evidence type="ECO:0000313" key="3">
    <source>
        <dbReference type="EnsemblMetazoa" id="CapteP154459"/>
    </source>
</evidence>
<proteinExistence type="inferred from homology"/>
<dbReference type="EMBL" id="AMQN01017271">
    <property type="status" value="NOT_ANNOTATED_CDS"/>
    <property type="molecule type" value="Genomic_DNA"/>
</dbReference>
<dbReference type="OrthoDB" id="741027at2759"/>
<dbReference type="Gene3D" id="3.40.50.1820">
    <property type="entry name" value="alpha/beta hydrolase"/>
    <property type="match status" value="1"/>
</dbReference>
<keyword evidence="4" id="KW-1185">Reference proteome</keyword>
<dbReference type="InterPro" id="IPR029058">
    <property type="entry name" value="AB_hydrolase_fold"/>
</dbReference>
<dbReference type="FunCoup" id="R7VD58">
    <property type="interactions" value="690"/>
</dbReference>
<dbReference type="Proteomes" id="UP000014760">
    <property type="component" value="Unassembled WGS sequence"/>
</dbReference>
<dbReference type="PANTHER" id="PTHR11034">
    <property type="entry name" value="N-MYC DOWNSTREAM REGULATED"/>
    <property type="match status" value="1"/>
</dbReference>
<reference evidence="4" key="1">
    <citation type="submission" date="2012-12" db="EMBL/GenBank/DDBJ databases">
        <authorList>
            <person name="Hellsten U."/>
            <person name="Grimwood J."/>
            <person name="Chapman J.A."/>
            <person name="Shapiro H."/>
            <person name="Aerts A."/>
            <person name="Otillar R.P."/>
            <person name="Terry A.Y."/>
            <person name="Boore J.L."/>
            <person name="Simakov O."/>
            <person name="Marletaz F."/>
            <person name="Cho S.-J."/>
            <person name="Edsinger-Gonzales E."/>
            <person name="Havlak P."/>
            <person name="Kuo D.-H."/>
            <person name="Larsson T."/>
            <person name="Lv J."/>
            <person name="Arendt D."/>
            <person name="Savage R."/>
            <person name="Osoegawa K."/>
            <person name="de Jong P."/>
            <person name="Lindberg D.R."/>
            <person name="Seaver E.C."/>
            <person name="Weisblat D.A."/>
            <person name="Putnam N.H."/>
            <person name="Grigoriev I.V."/>
            <person name="Rokhsar D.S."/>
        </authorList>
    </citation>
    <scope>NUCLEOTIDE SEQUENCE</scope>
    <source>
        <strain evidence="4">I ESC-2004</strain>
    </source>
</reference>
<reference evidence="2 4" key="2">
    <citation type="journal article" date="2013" name="Nature">
        <title>Insights into bilaterian evolution from three spiralian genomes.</title>
        <authorList>
            <person name="Simakov O."/>
            <person name="Marletaz F."/>
            <person name="Cho S.J."/>
            <person name="Edsinger-Gonzales E."/>
            <person name="Havlak P."/>
            <person name="Hellsten U."/>
            <person name="Kuo D.H."/>
            <person name="Larsson T."/>
            <person name="Lv J."/>
            <person name="Arendt D."/>
            <person name="Savage R."/>
            <person name="Osoegawa K."/>
            <person name="de Jong P."/>
            <person name="Grimwood J."/>
            <person name="Chapman J.A."/>
            <person name="Shapiro H."/>
            <person name="Aerts A."/>
            <person name="Otillar R.P."/>
            <person name="Terry A.Y."/>
            <person name="Boore J.L."/>
            <person name="Grigoriev I.V."/>
            <person name="Lindberg D.R."/>
            <person name="Seaver E.C."/>
            <person name="Weisblat D.A."/>
            <person name="Putnam N.H."/>
            <person name="Rokhsar D.S."/>
        </authorList>
    </citation>
    <scope>NUCLEOTIDE SEQUENCE</scope>
    <source>
        <strain evidence="2 4">I ESC-2004</strain>
    </source>
</reference>
<accession>R7VD58</accession>
<protein>
    <recommendedName>
        <fullName evidence="5">Protein NDRG3</fullName>
    </recommendedName>
</protein>
<dbReference type="Pfam" id="PF03096">
    <property type="entry name" value="Ndr"/>
    <property type="match status" value="1"/>
</dbReference>
<reference evidence="3" key="3">
    <citation type="submission" date="2015-06" db="UniProtKB">
        <authorList>
            <consortium name="EnsemblMetazoa"/>
        </authorList>
    </citation>
    <scope>IDENTIFICATION</scope>
</reference>
<evidence type="ECO:0000313" key="2">
    <source>
        <dbReference type="EMBL" id="ELU16758.1"/>
    </source>
</evidence>
<dbReference type="InterPro" id="IPR004142">
    <property type="entry name" value="NDRG"/>
</dbReference>